<dbReference type="Pfam" id="PF22725">
    <property type="entry name" value="GFO_IDH_MocA_C3"/>
    <property type="match status" value="1"/>
</dbReference>
<evidence type="ECO:0000259" key="3">
    <source>
        <dbReference type="Pfam" id="PF01408"/>
    </source>
</evidence>
<proteinExistence type="inferred from homology"/>
<dbReference type="InterPro" id="IPR055170">
    <property type="entry name" value="GFO_IDH_MocA-like_dom"/>
</dbReference>
<dbReference type="Proteomes" id="UP000595917">
    <property type="component" value="Chromosome"/>
</dbReference>
<sequence length="325" mass="36011">MKIAILGAGNIARKMALTAAKMDTVEACAVGARDAGRAKTFAEEFGIKKSYGSYEELVSDSEVDLVYVATPQSHHYNHMKLCLEHGKPVLCEKAFTANARQARDILDLGKQKKLLVAEAIWTRYMPMRKTLDETIASGIIGKVNALTANLGYPVFRKERLREPSLAGGALLDIGVYPVNFALMAFGGEIQKIDSSVVMTPEGVDAMENISLMYRDGRMASLHSTMVSVSDRRGLIFGEKGYIEVTNINNPARIAVYLYDGTDYTLAESHDMPPQITGFEYQVESCRKALESGWLECPEMPHSEIITVMELFDGLRKSWGMKYPMD</sequence>
<dbReference type="KEGG" id="bhc:JFL75_17060"/>
<dbReference type="GO" id="GO:0016491">
    <property type="term" value="F:oxidoreductase activity"/>
    <property type="evidence" value="ECO:0007669"/>
    <property type="project" value="UniProtKB-KW"/>
</dbReference>
<protein>
    <submittedName>
        <fullName evidence="5">Gfo/Idh/MocA family oxidoreductase</fullName>
    </submittedName>
</protein>
<dbReference type="SUPFAM" id="SSF51735">
    <property type="entry name" value="NAD(P)-binding Rossmann-fold domains"/>
    <property type="match status" value="1"/>
</dbReference>
<comment type="similarity">
    <text evidence="1">Belongs to the Gfo/Idh/MocA family.</text>
</comment>
<evidence type="ECO:0000256" key="2">
    <source>
        <dbReference type="ARBA" id="ARBA00023002"/>
    </source>
</evidence>
<accession>A0A7T7XLJ0</accession>
<dbReference type="InterPro" id="IPR000683">
    <property type="entry name" value="Gfo/Idh/MocA-like_OxRdtase_N"/>
</dbReference>
<organism evidence="5 6">
    <name type="scientific">Breznakiella homolactica</name>
    <dbReference type="NCBI Taxonomy" id="2798577"/>
    <lineage>
        <taxon>Bacteria</taxon>
        <taxon>Pseudomonadati</taxon>
        <taxon>Spirochaetota</taxon>
        <taxon>Spirochaetia</taxon>
        <taxon>Spirochaetales</taxon>
        <taxon>Breznakiellaceae</taxon>
        <taxon>Breznakiella</taxon>
    </lineage>
</organism>
<evidence type="ECO:0000313" key="6">
    <source>
        <dbReference type="Proteomes" id="UP000595917"/>
    </source>
</evidence>
<dbReference type="Gene3D" id="3.30.360.10">
    <property type="entry name" value="Dihydrodipicolinate Reductase, domain 2"/>
    <property type="match status" value="1"/>
</dbReference>
<dbReference type="EMBL" id="CP067089">
    <property type="protein sequence ID" value="QQO08619.1"/>
    <property type="molecule type" value="Genomic_DNA"/>
</dbReference>
<gene>
    <name evidence="5" type="ORF">JFL75_17060</name>
</gene>
<evidence type="ECO:0000313" key="5">
    <source>
        <dbReference type="EMBL" id="QQO08619.1"/>
    </source>
</evidence>
<dbReference type="Gene3D" id="3.40.50.720">
    <property type="entry name" value="NAD(P)-binding Rossmann-like Domain"/>
    <property type="match status" value="1"/>
</dbReference>
<dbReference type="SUPFAM" id="SSF55347">
    <property type="entry name" value="Glyceraldehyde-3-phosphate dehydrogenase-like, C-terminal domain"/>
    <property type="match status" value="1"/>
</dbReference>
<keyword evidence="6" id="KW-1185">Reference proteome</keyword>
<feature type="domain" description="Gfo/Idh/MocA-like oxidoreductase N-terminal" evidence="3">
    <location>
        <begin position="1"/>
        <end position="116"/>
    </location>
</feature>
<keyword evidence="2" id="KW-0560">Oxidoreductase</keyword>
<feature type="domain" description="GFO/IDH/MocA-like oxidoreductase" evidence="4">
    <location>
        <begin position="130"/>
        <end position="243"/>
    </location>
</feature>
<dbReference type="GO" id="GO:0000166">
    <property type="term" value="F:nucleotide binding"/>
    <property type="evidence" value="ECO:0007669"/>
    <property type="project" value="InterPro"/>
</dbReference>
<name>A0A7T7XLJ0_9SPIR</name>
<dbReference type="RefSeq" id="WP_215625925.1">
    <property type="nucleotide sequence ID" value="NZ_CP067089.2"/>
</dbReference>
<dbReference type="PANTHER" id="PTHR22604:SF105">
    <property type="entry name" value="TRANS-1,2-DIHYDROBENZENE-1,2-DIOL DEHYDROGENASE"/>
    <property type="match status" value="1"/>
</dbReference>
<dbReference type="InterPro" id="IPR036291">
    <property type="entry name" value="NAD(P)-bd_dom_sf"/>
</dbReference>
<dbReference type="AlphaFoldDB" id="A0A7T7XLJ0"/>
<dbReference type="InterPro" id="IPR050984">
    <property type="entry name" value="Gfo/Idh/MocA_domain"/>
</dbReference>
<evidence type="ECO:0000256" key="1">
    <source>
        <dbReference type="ARBA" id="ARBA00010928"/>
    </source>
</evidence>
<reference evidence="5" key="1">
    <citation type="submission" date="2021-01" db="EMBL/GenBank/DDBJ databases">
        <title>Description of Breznakiella homolactica.</title>
        <authorList>
            <person name="Song Y."/>
            <person name="Brune A."/>
        </authorList>
    </citation>
    <scope>NUCLEOTIDE SEQUENCE</scope>
    <source>
        <strain evidence="5">RmG30</strain>
    </source>
</reference>
<evidence type="ECO:0000259" key="4">
    <source>
        <dbReference type="Pfam" id="PF22725"/>
    </source>
</evidence>
<dbReference type="Pfam" id="PF01408">
    <property type="entry name" value="GFO_IDH_MocA"/>
    <property type="match status" value="1"/>
</dbReference>
<dbReference type="PANTHER" id="PTHR22604">
    <property type="entry name" value="OXIDOREDUCTASES"/>
    <property type="match status" value="1"/>
</dbReference>